<feature type="region of interest" description="Disordered" evidence="1">
    <location>
        <begin position="69"/>
        <end position="110"/>
    </location>
</feature>
<organism evidence="2 3">
    <name type="scientific">Rhizopus oryzae</name>
    <name type="common">Mucormycosis agent</name>
    <name type="synonym">Rhizopus arrhizus var. delemar</name>
    <dbReference type="NCBI Taxonomy" id="64495"/>
    <lineage>
        <taxon>Eukaryota</taxon>
        <taxon>Fungi</taxon>
        <taxon>Fungi incertae sedis</taxon>
        <taxon>Mucoromycota</taxon>
        <taxon>Mucoromycotina</taxon>
        <taxon>Mucoromycetes</taxon>
        <taxon>Mucorales</taxon>
        <taxon>Mucorineae</taxon>
        <taxon>Rhizopodaceae</taxon>
        <taxon>Rhizopus</taxon>
    </lineage>
</organism>
<name>A0A9P6Y6I3_RHIOR</name>
<evidence type="ECO:0000313" key="3">
    <source>
        <dbReference type="Proteomes" id="UP000717996"/>
    </source>
</evidence>
<evidence type="ECO:0000256" key="1">
    <source>
        <dbReference type="SAM" id="MobiDB-lite"/>
    </source>
</evidence>
<dbReference type="OrthoDB" id="2288255at2759"/>
<feature type="compositionally biased region" description="Low complexity" evidence="1">
    <location>
        <begin position="87"/>
        <end position="101"/>
    </location>
</feature>
<comment type="caution">
    <text evidence="2">The sequence shown here is derived from an EMBL/GenBank/DDBJ whole genome shotgun (WGS) entry which is preliminary data.</text>
</comment>
<reference evidence="2" key="1">
    <citation type="journal article" date="2020" name="Microb. Genom.">
        <title>Genetic diversity of clinical and environmental Mucorales isolates obtained from an investigation of mucormycosis cases among solid organ transplant recipients.</title>
        <authorList>
            <person name="Nguyen M.H."/>
            <person name="Kaul D."/>
            <person name="Muto C."/>
            <person name="Cheng S.J."/>
            <person name="Richter R.A."/>
            <person name="Bruno V.M."/>
            <person name="Liu G."/>
            <person name="Beyhan S."/>
            <person name="Sundermann A.J."/>
            <person name="Mounaud S."/>
            <person name="Pasculle A.W."/>
            <person name="Nierman W.C."/>
            <person name="Driscoll E."/>
            <person name="Cumbie R."/>
            <person name="Clancy C.J."/>
            <person name="Dupont C.L."/>
        </authorList>
    </citation>
    <scope>NUCLEOTIDE SEQUENCE</scope>
    <source>
        <strain evidence="2">GL16</strain>
    </source>
</reference>
<accession>A0A9P6Y6I3</accession>
<proteinExistence type="predicted"/>
<evidence type="ECO:0000313" key="2">
    <source>
        <dbReference type="EMBL" id="KAG1540675.1"/>
    </source>
</evidence>
<dbReference type="Proteomes" id="UP000717996">
    <property type="component" value="Unassembled WGS sequence"/>
</dbReference>
<gene>
    <name evidence="2" type="ORF">G6F51_008380</name>
</gene>
<dbReference type="AlphaFoldDB" id="A0A9P6Y6I3"/>
<dbReference type="EMBL" id="JAANIT010001367">
    <property type="protein sequence ID" value="KAG1540675.1"/>
    <property type="molecule type" value="Genomic_DNA"/>
</dbReference>
<sequence>MSTDSPYKDEIVSCLLNLNETQQPITWENFIKSMQNIMVNSYEDKDMTDFKGDWKSRFLSSIVEERIRTSKKTSSDSSTGALEENQSVLTKNSVSTSKSSSRQPSTDKNYVLTAEEKEKCRMMYELLDVSKMWTLSTEKLVEKQMALFASNCIYEHPVHSFILDVSDSIWTDYFTTEEIREIMNTDRTALPSLPEDLSNYINSFDKEFAEPLDLYYQAHSNVFHPFQEKDKKWVQQICSSAADLYLYKMLDNCNSLEAKVKHRVWSFLYTLFDGSKLKVEIGEKSSVASAIRRNNERRLEGQEVRQRKNMGNKMDMLFFCDDCELGCTEVGKDSVGVDDDKCMGDGMLKLPKTMKDMLCMAAKAYVKNLKKNNFTVIGYARKSPGQEHQEVRVGLIQKVVNKLYDTLLVDKVLVTTSSRANDTVRSRDTNGKNAQLTLLNQVHGNTQDLLEYIFTSKDNCLVGLNLEVVMLDSPVGYASRIVRTDVFKYPKNINSFSADIIPIIEIIWKTKAVMETTMKAVENRPRKAADFCFSLQTPVIPPCFNRSDVKISQKRKLED</sequence>
<protein>
    <submittedName>
        <fullName evidence="2">Uncharacterized protein</fullName>
    </submittedName>
</protein>